<dbReference type="InterPro" id="IPR027413">
    <property type="entry name" value="GROEL-like_equatorial_sf"/>
</dbReference>
<dbReference type="InterPro" id="IPR002423">
    <property type="entry name" value="Cpn60/GroEL/TCP-1"/>
</dbReference>
<dbReference type="NCBIfam" id="NF009488">
    <property type="entry name" value="PRK12850.1"/>
    <property type="match status" value="1"/>
</dbReference>
<dbReference type="RefSeq" id="WP_154934619.1">
    <property type="nucleotide sequence ID" value="NZ_CAXAST010000006.1"/>
</dbReference>
<evidence type="ECO:0000313" key="10">
    <source>
        <dbReference type="Proteomes" id="UP000263642"/>
    </source>
</evidence>
<sequence length="539" mass="56940">MAKQLLFEDRARAKLQKGVQTISDAVAITMGPTGRNVIIDKNFGNPLVTKDGVTVSKEVELEDPFENMGAKLVNEVATKTSDVAGDGTTTATVLARSIYQEGLRGLSLGANPMIVRRGIDKAVEAAVAAIEALAKPVTEKAEIAQVGAISANNDSVIGNLIADAVEKVGRDGVITVEEGKGNETTLSFADGMQFDKGYISPYFVTDTEGMKCILEDCYILIHESKISALRDLVPLLEKVSQTGKPLLIIAEDVEGEPLTALVVNKLRGVLNIAAVKAPGFGDRRKAMLADIAVLTGGTVISEDLGIKLESVELAQLGQAKQIEITKDSCTLIEGAGKTDALQARVAQIRGQLQKTESEYDREKYQERLAKLTGGVAIISVGAATEAEMKQTKARMEDALHATRAAVEEGILPGGGVALLRSIEAVEKVKGKNDDEKIGISIVARALEGPIRQIAENCGTDGAVVADEVKQLTGSKGYNANSGEYVDMFKAGIIDPAKVVKNALKNAASIAGLMLTTQVLVTRSDSTEGNKLADVEGSVR</sequence>
<dbReference type="EC" id="5.6.1.7" evidence="6"/>
<comment type="subcellular location">
    <subcellularLocation>
        <location evidence="6">Cytoplasm</location>
    </subcellularLocation>
</comment>
<dbReference type="InterPro" id="IPR001844">
    <property type="entry name" value="Cpn60/GroEL"/>
</dbReference>
<name>A0A3D3REK4_9PLAN</name>
<dbReference type="NCBIfam" id="NF000592">
    <property type="entry name" value="PRK00013.1"/>
    <property type="match status" value="1"/>
</dbReference>
<proteinExistence type="inferred from homology"/>
<dbReference type="GO" id="GO:0016853">
    <property type="term" value="F:isomerase activity"/>
    <property type="evidence" value="ECO:0007669"/>
    <property type="project" value="UniProtKB-KW"/>
</dbReference>
<evidence type="ECO:0000256" key="5">
    <source>
        <dbReference type="ARBA" id="ARBA00023235"/>
    </source>
</evidence>
<dbReference type="CDD" id="cd03344">
    <property type="entry name" value="GroEL"/>
    <property type="match status" value="1"/>
</dbReference>
<dbReference type="Gene3D" id="1.10.560.10">
    <property type="entry name" value="GroEL-like equatorial domain"/>
    <property type="match status" value="1"/>
</dbReference>
<keyword evidence="5 6" id="KW-0413">Isomerase</keyword>
<comment type="similarity">
    <text evidence="1 6 7">Belongs to the chaperonin (HSP60) family.</text>
</comment>
<accession>A0A3D3REK4</accession>
<keyword evidence="2 6" id="KW-0547">Nucleotide-binding</keyword>
<evidence type="ECO:0000256" key="7">
    <source>
        <dbReference type="RuleBase" id="RU000418"/>
    </source>
</evidence>
<comment type="caution">
    <text evidence="6">Lacks conserved residue(s) required for the propagation of feature annotation.</text>
</comment>
<dbReference type="PROSITE" id="PS00296">
    <property type="entry name" value="CHAPERONINS_CPN60"/>
    <property type="match status" value="1"/>
</dbReference>
<dbReference type="NCBIfam" id="TIGR02348">
    <property type="entry name" value="GroEL"/>
    <property type="match status" value="1"/>
</dbReference>
<feature type="binding site" evidence="6">
    <location>
        <position position="414"/>
    </location>
    <ligand>
        <name>ATP</name>
        <dbReference type="ChEBI" id="CHEBI:30616"/>
    </ligand>
</feature>
<dbReference type="Gene3D" id="3.50.7.10">
    <property type="entry name" value="GroEL"/>
    <property type="match status" value="1"/>
</dbReference>
<organism evidence="9 10">
    <name type="scientific">Gimesia maris</name>
    <dbReference type="NCBI Taxonomy" id="122"/>
    <lineage>
        <taxon>Bacteria</taxon>
        <taxon>Pseudomonadati</taxon>
        <taxon>Planctomycetota</taxon>
        <taxon>Planctomycetia</taxon>
        <taxon>Planctomycetales</taxon>
        <taxon>Planctomycetaceae</taxon>
        <taxon>Gimesia</taxon>
    </lineage>
</organism>
<keyword evidence="4 6" id="KW-0143">Chaperone</keyword>
<dbReference type="Proteomes" id="UP000263642">
    <property type="component" value="Unassembled WGS sequence"/>
</dbReference>
<evidence type="ECO:0000256" key="2">
    <source>
        <dbReference type="ARBA" id="ARBA00022741"/>
    </source>
</evidence>
<evidence type="ECO:0000256" key="6">
    <source>
        <dbReference type="HAMAP-Rule" id="MF_00600"/>
    </source>
</evidence>
<feature type="binding site" evidence="6">
    <location>
        <position position="50"/>
    </location>
    <ligand>
        <name>ATP</name>
        <dbReference type="ChEBI" id="CHEBI:30616"/>
    </ligand>
</feature>
<dbReference type="AlphaFoldDB" id="A0A3D3REK4"/>
<dbReference type="GO" id="GO:0051082">
    <property type="term" value="F:unfolded protein binding"/>
    <property type="evidence" value="ECO:0007669"/>
    <property type="project" value="UniProtKB-UniRule"/>
</dbReference>
<dbReference type="Pfam" id="PF00118">
    <property type="entry name" value="Cpn60_TCP1"/>
    <property type="match status" value="1"/>
</dbReference>
<dbReference type="InterPro" id="IPR018370">
    <property type="entry name" value="Chaperonin_Cpn60_CS"/>
</dbReference>
<dbReference type="SUPFAM" id="SSF52029">
    <property type="entry name" value="GroEL apical domain-like"/>
    <property type="match status" value="1"/>
</dbReference>
<comment type="caution">
    <text evidence="9">The sequence shown here is derived from an EMBL/GenBank/DDBJ whole genome shotgun (WGS) entry which is preliminary data.</text>
</comment>
<protein>
    <recommendedName>
        <fullName evidence="6">Chaperonin GroEL</fullName>
        <ecNumber evidence="6">5.6.1.7</ecNumber>
    </recommendedName>
    <alternativeName>
        <fullName evidence="6">60 kDa chaperonin</fullName>
    </alternativeName>
    <alternativeName>
        <fullName evidence="6">Chaperonin-60</fullName>
        <shortName evidence="6">Cpn60</shortName>
    </alternativeName>
</protein>
<keyword evidence="6" id="KW-0963">Cytoplasm</keyword>
<dbReference type="Gene3D" id="3.30.260.10">
    <property type="entry name" value="TCP-1-like chaperonin intermediate domain"/>
    <property type="match status" value="1"/>
</dbReference>
<keyword evidence="3 6" id="KW-0067">ATP-binding</keyword>
<dbReference type="SUPFAM" id="SSF48592">
    <property type="entry name" value="GroEL equatorial domain-like"/>
    <property type="match status" value="1"/>
</dbReference>
<feature type="binding site" evidence="6">
    <location>
        <begin position="29"/>
        <end position="32"/>
    </location>
    <ligand>
        <name>ATP</name>
        <dbReference type="ChEBI" id="CHEBI:30616"/>
    </ligand>
</feature>
<evidence type="ECO:0000256" key="8">
    <source>
        <dbReference type="RuleBase" id="RU000419"/>
    </source>
</evidence>
<feature type="binding site" evidence="6">
    <location>
        <position position="494"/>
    </location>
    <ligand>
        <name>ATP</name>
        <dbReference type="ChEBI" id="CHEBI:30616"/>
    </ligand>
</feature>
<dbReference type="NCBIfam" id="NF009487">
    <property type="entry name" value="PRK12849.1"/>
    <property type="match status" value="1"/>
</dbReference>
<feature type="binding site" evidence="6">
    <location>
        <begin position="86"/>
        <end position="90"/>
    </location>
    <ligand>
        <name>ATP</name>
        <dbReference type="ChEBI" id="CHEBI:30616"/>
    </ligand>
</feature>
<comment type="subunit">
    <text evidence="6 8">Forms a cylinder of 14 subunits composed of two heptameric rings stacked back-to-back. Interacts with the co-chaperonin GroES.</text>
</comment>
<dbReference type="NCBIfam" id="NF009489">
    <property type="entry name" value="PRK12851.1"/>
    <property type="match status" value="1"/>
</dbReference>
<dbReference type="GO" id="GO:0042026">
    <property type="term" value="P:protein refolding"/>
    <property type="evidence" value="ECO:0007669"/>
    <property type="project" value="UniProtKB-UniRule"/>
</dbReference>
<evidence type="ECO:0000256" key="4">
    <source>
        <dbReference type="ARBA" id="ARBA00023186"/>
    </source>
</evidence>
<evidence type="ECO:0000256" key="3">
    <source>
        <dbReference type="ARBA" id="ARBA00022840"/>
    </source>
</evidence>
<dbReference type="InterPro" id="IPR027410">
    <property type="entry name" value="TCP-1-like_intermed_sf"/>
</dbReference>
<dbReference type="EMBL" id="DQAY01000148">
    <property type="protein sequence ID" value="HCO26040.1"/>
    <property type="molecule type" value="Genomic_DNA"/>
</dbReference>
<gene>
    <name evidence="6 9" type="primary">groL</name>
    <name evidence="6" type="synonym">groEL</name>
    <name evidence="9" type="ORF">DIT97_24555</name>
</gene>
<dbReference type="GO" id="GO:0005524">
    <property type="term" value="F:ATP binding"/>
    <property type="evidence" value="ECO:0007669"/>
    <property type="project" value="UniProtKB-UniRule"/>
</dbReference>
<dbReference type="InterPro" id="IPR027409">
    <property type="entry name" value="GroEL-like_apical_dom_sf"/>
</dbReference>
<dbReference type="FunFam" id="3.50.7.10:FF:000001">
    <property type="entry name" value="60 kDa chaperonin"/>
    <property type="match status" value="1"/>
</dbReference>
<dbReference type="GO" id="GO:0005737">
    <property type="term" value="C:cytoplasm"/>
    <property type="evidence" value="ECO:0007669"/>
    <property type="project" value="UniProtKB-SubCell"/>
</dbReference>
<dbReference type="PRINTS" id="PR00298">
    <property type="entry name" value="CHAPERONIN60"/>
</dbReference>
<dbReference type="SUPFAM" id="SSF54849">
    <property type="entry name" value="GroEL-intermediate domain like"/>
    <property type="match status" value="1"/>
</dbReference>
<dbReference type="PANTHER" id="PTHR45633">
    <property type="entry name" value="60 KDA HEAT SHOCK PROTEIN, MITOCHONDRIAL"/>
    <property type="match status" value="1"/>
</dbReference>
<evidence type="ECO:0000313" key="9">
    <source>
        <dbReference type="EMBL" id="HCO26040.1"/>
    </source>
</evidence>
<evidence type="ECO:0000256" key="1">
    <source>
        <dbReference type="ARBA" id="ARBA00006607"/>
    </source>
</evidence>
<comment type="function">
    <text evidence="6 8">Together with its co-chaperonin GroES, plays an essential role in assisting protein folding. The GroEL-GroES system forms a nano-cage that allows encapsulation of the non-native substrate proteins and provides a physical environment optimized to promote and accelerate protein folding.</text>
</comment>
<dbReference type="HAMAP" id="MF_00600">
    <property type="entry name" value="CH60"/>
    <property type="match status" value="1"/>
</dbReference>
<dbReference type="GO" id="GO:0140662">
    <property type="term" value="F:ATP-dependent protein folding chaperone"/>
    <property type="evidence" value="ECO:0007669"/>
    <property type="project" value="InterPro"/>
</dbReference>
<reference evidence="9 10" key="1">
    <citation type="journal article" date="2018" name="Nat. Biotechnol.">
        <title>A standardized bacterial taxonomy based on genome phylogeny substantially revises the tree of life.</title>
        <authorList>
            <person name="Parks D.H."/>
            <person name="Chuvochina M."/>
            <person name="Waite D.W."/>
            <person name="Rinke C."/>
            <person name="Skarshewski A."/>
            <person name="Chaumeil P.A."/>
            <person name="Hugenholtz P."/>
        </authorList>
    </citation>
    <scope>NUCLEOTIDE SEQUENCE [LARGE SCALE GENOMIC DNA]</scope>
    <source>
        <strain evidence="9">UBA9375</strain>
    </source>
</reference>